<dbReference type="EMBL" id="CP039349">
    <property type="protein sequence ID" value="QCD93240.1"/>
    <property type="molecule type" value="Genomic_DNA"/>
</dbReference>
<proteinExistence type="predicted"/>
<dbReference type="AlphaFoldDB" id="A0A4D6LXM2"/>
<feature type="region of interest" description="Disordered" evidence="1">
    <location>
        <begin position="186"/>
        <end position="255"/>
    </location>
</feature>
<accession>A0A4D6LXM2</accession>
<organism evidence="2 3">
    <name type="scientific">Vigna unguiculata</name>
    <name type="common">Cowpea</name>
    <dbReference type="NCBI Taxonomy" id="3917"/>
    <lineage>
        <taxon>Eukaryota</taxon>
        <taxon>Viridiplantae</taxon>
        <taxon>Streptophyta</taxon>
        <taxon>Embryophyta</taxon>
        <taxon>Tracheophyta</taxon>
        <taxon>Spermatophyta</taxon>
        <taxon>Magnoliopsida</taxon>
        <taxon>eudicotyledons</taxon>
        <taxon>Gunneridae</taxon>
        <taxon>Pentapetalae</taxon>
        <taxon>rosids</taxon>
        <taxon>fabids</taxon>
        <taxon>Fabales</taxon>
        <taxon>Fabaceae</taxon>
        <taxon>Papilionoideae</taxon>
        <taxon>50 kb inversion clade</taxon>
        <taxon>NPAAA clade</taxon>
        <taxon>indigoferoid/millettioid clade</taxon>
        <taxon>Phaseoleae</taxon>
        <taxon>Vigna</taxon>
    </lineage>
</organism>
<keyword evidence="2" id="KW-0808">Transferase</keyword>
<keyword evidence="3" id="KW-1185">Reference proteome</keyword>
<feature type="region of interest" description="Disordered" evidence="1">
    <location>
        <begin position="59"/>
        <end position="120"/>
    </location>
</feature>
<feature type="compositionally biased region" description="Low complexity" evidence="1">
    <location>
        <begin position="67"/>
        <end position="78"/>
    </location>
</feature>
<evidence type="ECO:0000313" key="3">
    <source>
        <dbReference type="Proteomes" id="UP000501690"/>
    </source>
</evidence>
<name>A0A4D6LXM2_VIGUN</name>
<feature type="compositionally biased region" description="Low complexity" evidence="1">
    <location>
        <begin position="192"/>
        <end position="203"/>
    </location>
</feature>
<dbReference type="Proteomes" id="UP000501690">
    <property type="component" value="Linkage Group LG5"/>
</dbReference>
<feature type="compositionally biased region" description="Acidic residues" evidence="1">
    <location>
        <begin position="204"/>
        <end position="220"/>
    </location>
</feature>
<keyword evidence="2" id="KW-0418">Kinase</keyword>
<feature type="compositionally biased region" description="Acidic residues" evidence="1">
    <location>
        <begin position="229"/>
        <end position="255"/>
    </location>
</feature>
<feature type="compositionally biased region" description="Acidic residues" evidence="1">
    <location>
        <begin position="104"/>
        <end position="120"/>
    </location>
</feature>
<sequence>MLSSFGPQFMKDFGHTVILESKSEQSTSGKSFVSSITLEHAKVDIWAKSPRMKIPCNFTAFNDNGLDSTTDPNDTNTANDDDPDDSDTFDADDADDKTNHIVDDIDDANGEADDTDDINSEADAADDANEADDKMLDFGHTVILESKSEQSTSGKSFVSSITLEHAKVDIWAKSPRMKIPCNFTAFNDNGLDSTTDPNDTNTANDDDPDDSDTFDADDADDKTNHIVDDIDDANGEADDTDDINSEADAADDANEADDKMLVRKKLRCGYITRDELETTMKENGMGDEAIIREIISEVDTDNSSGLPWLAPKKTLGLGNLTNAICEVIGCLMKAYICSHVEKDETKPQQSIDGQKILKSHKVSHVVWSGSNSQDFWVD</sequence>
<protein>
    <submittedName>
        <fullName evidence="2">Calcium-dependent protein kinase</fullName>
    </submittedName>
</protein>
<evidence type="ECO:0000256" key="1">
    <source>
        <dbReference type="SAM" id="MobiDB-lite"/>
    </source>
</evidence>
<feature type="compositionally biased region" description="Acidic residues" evidence="1">
    <location>
        <begin position="79"/>
        <end position="95"/>
    </location>
</feature>
<evidence type="ECO:0000313" key="2">
    <source>
        <dbReference type="EMBL" id="QCD93240.1"/>
    </source>
</evidence>
<gene>
    <name evidence="2" type="ORF">DEO72_LG5g1312</name>
</gene>
<dbReference type="GO" id="GO:0016301">
    <property type="term" value="F:kinase activity"/>
    <property type="evidence" value="ECO:0007669"/>
    <property type="project" value="UniProtKB-KW"/>
</dbReference>
<reference evidence="2 3" key="1">
    <citation type="submission" date="2019-04" db="EMBL/GenBank/DDBJ databases">
        <title>An improved genome assembly and genetic linkage map for asparagus bean, Vigna unguiculata ssp. sesquipedialis.</title>
        <authorList>
            <person name="Xia Q."/>
            <person name="Zhang R."/>
            <person name="Dong Y."/>
        </authorList>
    </citation>
    <scope>NUCLEOTIDE SEQUENCE [LARGE SCALE GENOMIC DNA]</scope>
    <source>
        <tissue evidence="2">Leaf</tissue>
    </source>
</reference>